<dbReference type="InterPro" id="IPR002641">
    <property type="entry name" value="PNPLA_dom"/>
</dbReference>
<dbReference type="InterPro" id="IPR016035">
    <property type="entry name" value="Acyl_Trfase/lysoPLipase"/>
</dbReference>
<gene>
    <name evidence="4" type="ORF">ACFOX3_04130</name>
</gene>
<feature type="transmembrane region" description="Helical" evidence="2">
    <location>
        <begin position="285"/>
        <end position="304"/>
    </location>
</feature>
<dbReference type="Gene3D" id="3.40.1090.10">
    <property type="entry name" value="Cytosolic phospholipase A2 catalytic domain"/>
    <property type="match status" value="2"/>
</dbReference>
<keyword evidence="2" id="KW-0472">Membrane</keyword>
<keyword evidence="2" id="KW-1133">Transmembrane helix</keyword>
<name>A0ABV8V0P7_9GAMM</name>
<dbReference type="Proteomes" id="UP001595840">
    <property type="component" value="Unassembled WGS sequence"/>
</dbReference>
<accession>A0ABV8V0P7</accession>
<evidence type="ECO:0000313" key="5">
    <source>
        <dbReference type="Proteomes" id="UP001595840"/>
    </source>
</evidence>
<sequence length="656" mass="71491">MSQVKNFQQVREAEQIWLSERRKQAQVDPVLPEIGLAFSGGGIRSACFHLGFLQALIERKKLQRVDYLSTVSGGGYIGACLQWLKHRASSSANDDLFAQPVNDSTVLNWLRAHGKYLVDGKGINNMTLLAALLASTLFNLAVVLPLLLLCVWLFGFPHTQLYWPPHWHLPGADVIEGHSGYLLALLISAGSFISFLIAVPLMALWRQGRTQHNFKPRLWMGRLLNIGVIAGLIGLLPIAAQLSDMLFALAGSESLSQIGKHLNYLLPFIGGVLTISRATFKPGLALAGLTLMLYGLAAFAYHLVFHTGLIAQPGYWAFLALAIALLMLASVNRTSMHSYYLSRLCNAFFMCTKADDNHGQDLALATLTPATGAPLPLINTTMSTASSSNRLWRERMGLSFTLSPLFCGAPPTGFASTSAFQSGRLTLGESMTTSGAAVDPGTAQTANGALSFLMALLNFRLGFWTKAPRAADTFFSHMPYWLIMREMFGFGLSESHNNIHLSDGGHFENLGVYELIRRELSIIVAGDAGADPSVNFSDLGLLIQRAYADFDCHIAINTAQLSEVTDGIHASCFAVGNITYSSGKTGKLYYVKSLLTAAAGTQLASFAYTDPSFPNDSTANQFYDEEHFDAYRALGKLNMLSLLEQHEADIFPEPLN</sequence>
<evidence type="ECO:0000256" key="1">
    <source>
        <dbReference type="ARBA" id="ARBA00023098"/>
    </source>
</evidence>
<evidence type="ECO:0000259" key="3">
    <source>
        <dbReference type="Pfam" id="PF01734"/>
    </source>
</evidence>
<protein>
    <submittedName>
        <fullName evidence="4">Patatin-like phospholipase family protein</fullName>
    </submittedName>
</protein>
<keyword evidence="5" id="KW-1185">Reference proteome</keyword>
<dbReference type="RefSeq" id="WP_290259620.1">
    <property type="nucleotide sequence ID" value="NZ_JAUFQG010000004.1"/>
</dbReference>
<feature type="transmembrane region" description="Helical" evidence="2">
    <location>
        <begin position="223"/>
        <end position="242"/>
    </location>
</feature>
<evidence type="ECO:0000313" key="4">
    <source>
        <dbReference type="EMBL" id="MFC4361476.1"/>
    </source>
</evidence>
<keyword evidence="1" id="KW-0443">Lipid metabolism</keyword>
<dbReference type="PANTHER" id="PTHR10728:SF40">
    <property type="entry name" value="PATATIN FAMILY PROTEIN"/>
    <property type="match status" value="1"/>
</dbReference>
<dbReference type="EMBL" id="JBHSCX010000003">
    <property type="protein sequence ID" value="MFC4361476.1"/>
    <property type="molecule type" value="Genomic_DNA"/>
</dbReference>
<feature type="transmembrane region" description="Helical" evidence="2">
    <location>
        <begin position="310"/>
        <end position="331"/>
    </location>
</feature>
<proteinExistence type="predicted"/>
<comment type="caution">
    <text evidence="4">The sequence shown here is derived from an EMBL/GenBank/DDBJ whole genome shotgun (WGS) entry which is preliminary data.</text>
</comment>
<dbReference type="Pfam" id="PF01734">
    <property type="entry name" value="Patatin"/>
    <property type="match status" value="1"/>
</dbReference>
<feature type="transmembrane region" description="Helical" evidence="2">
    <location>
        <begin position="128"/>
        <end position="154"/>
    </location>
</feature>
<evidence type="ECO:0000256" key="2">
    <source>
        <dbReference type="SAM" id="Phobius"/>
    </source>
</evidence>
<keyword evidence="2" id="KW-0812">Transmembrane</keyword>
<reference evidence="5" key="1">
    <citation type="journal article" date="2019" name="Int. J. Syst. Evol. Microbiol.">
        <title>The Global Catalogue of Microorganisms (GCM) 10K type strain sequencing project: providing services to taxonomists for standard genome sequencing and annotation.</title>
        <authorList>
            <consortium name="The Broad Institute Genomics Platform"/>
            <consortium name="The Broad Institute Genome Sequencing Center for Infectious Disease"/>
            <person name="Wu L."/>
            <person name="Ma J."/>
        </authorList>
    </citation>
    <scope>NUCLEOTIDE SEQUENCE [LARGE SCALE GENOMIC DNA]</scope>
    <source>
        <strain evidence="5">CECT 8570</strain>
    </source>
</reference>
<dbReference type="SUPFAM" id="SSF52151">
    <property type="entry name" value="FabD/lysophospholipase-like"/>
    <property type="match status" value="1"/>
</dbReference>
<organism evidence="4 5">
    <name type="scientific">Simiduia curdlanivorans</name>
    <dbReference type="NCBI Taxonomy" id="1492769"/>
    <lineage>
        <taxon>Bacteria</taxon>
        <taxon>Pseudomonadati</taxon>
        <taxon>Pseudomonadota</taxon>
        <taxon>Gammaproteobacteria</taxon>
        <taxon>Cellvibrionales</taxon>
        <taxon>Cellvibrionaceae</taxon>
        <taxon>Simiduia</taxon>
    </lineage>
</organism>
<feature type="domain" description="PNPLA" evidence="3">
    <location>
        <begin position="36"/>
        <end position="137"/>
    </location>
</feature>
<feature type="transmembrane region" description="Helical" evidence="2">
    <location>
        <begin position="181"/>
        <end position="203"/>
    </location>
</feature>
<dbReference type="PANTHER" id="PTHR10728">
    <property type="entry name" value="CYTOSOLIC PHOSPHOLIPASE A2"/>
    <property type="match status" value="1"/>
</dbReference>